<feature type="transmembrane region" description="Helical" evidence="7">
    <location>
        <begin position="58"/>
        <end position="81"/>
    </location>
</feature>
<comment type="subcellular location">
    <subcellularLocation>
        <location evidence="1">Cell membrane</location>
        <topology evidence="1">Multi-pass membrane protein</topology>
    </subcellularLocation>
</comment>
<evidence type="ECO:0000256" key="6">
    <source>
        <dbReference type="ARBA" id="ARBA00023136"/>
    </source>
</evidence>
<dbReference type="PANTHER" id="PTHR14969:SF62">
    <property type="entry name" value="DECAPRENYLPHOSPHORYL-5-PHOSPHORIBOSE PHOSPHATASE RV3807C-RELATED"/>
    <property type="match status" value="1"/>
</dbReference>
<feature type="transmembrane region" description="Helical" evidence="7">
    <location>
        <begin position="127"/>
        <end position="147"/>
    </location>
</feature>
<dbReference type="Gene3D" id="1.20.144.10">
    <property type="entry name" value="Phosphatidic acid phosphatase type 2/haloperoxidase"/>
    <property type="match status" value="2"/>
</dbReference>
<dbReference type="RefSeq" id="WP_073338651.1">
    <property type="nucleotide sequence ID" value="NZ_FQXM01000012.1"/>
</dbReference>
<dbReference type="PANTHER" id="PTHR14969">
    <property type="entry name" value="SPHINGOSINE-1-PHOSPHATE PHOSPHOHYDROLASE"/>
    <property type="match status" value="1"/>
</dbReference>
<dbReference type="SUPFAM" id="SSF48317">
    <property type="entry name" value="Acid phosphatase/Vanadium-dependent haloperoxidase"/>
    <property type="match status" value="1"/>
</dbReference>
<keyword evidence="4" id="KW-0378">Hydrolase</keyword>
<dbReference type="InterPro" id="IPR000326">
    <property type="entry name" value="PAP2/HPO"/>
</dbReference>
<proteinExistence type="predicted"/>
<organism evidence="9 10">
    <name type="scientific">Clostridium grantii DSM 8605</name>
    <dbReference type="NCBI Taxonomy" id="1121316"/>
    <lineage>
        <taxon>Bacteria</taxon>
        <taxon>Bacillati</taxon>
        <taxon>Bacillota</taxon>
        <taxon>Clostridia</taxon>
        <taxon>Eubacteriales</taxon>
        <taxon>Clostridiaceae</taxon>
        <taxon>Clostridium</taxon>
    </lineage>
</organism>
<evidence type="ECO:0000256" key="2">
    <source>
        <dbReference type="ARBA" id="ARBA00022475"/>
    </source>
</evidence>
<evidence type="ECO:0000313" key="10">
    <source>
        <dbReference type="Proteomes" id="UP000184447"/>
    </source>
</evidence>
<keyword evidence="10" id="KW-1185">Reference proteome</keyword>
<feature type="transmembrane region" description="Helical" evidence="7">
    <location>
        <begin position="28"/>
        <end position="51"/>
    </location>
</feature>
<keyword evidence="5 7" id="KW-1133">Transmembrane helix</keyword>
<evidence type="ECO:0000259" key="8">
    <source>
        <dbReference type="SMART" id="SM00014"/>
    </source>
</evidence>
<reference evidence="9 10" key="1">
    <citation type="submission" date="2016-11" db="EMBL/GenBank/DDBJ databases">
        <authorList>
            <person name="Jaros S."/>
            <person name="Januszkiewicz K."/>
            <person name="Wedrychowicz H."/>
        </authorList>
    </citation>
    <scope>NUCLEOTIDE SEQUENCE [LARGE SCALE GENOMIC DNA]</scope>
    <source>
        <strain evidence="9 10">DSM 8605</strain>
    </source>
</reference>
<dbReference type="SMART" id="SM00014">
    <property type="entry name" value="acidPPc"/>
    <property type="match status" value="1"/>
</dbReference>
<evidence type="ECO:0000256" key="4">
    <source>
        <dbReference type="ARBA" id="ARBA00022801"/>
    </source>
</evidence>
<dbReference type="GO" id="GO:0016787">
    <property type="term" value="F:hydrolase activity"/>
    <property type="evidence" value="ECO:0007669"/>
    <property type="project" value="UniProtKB-KW"/>
</dbReference>
<protein>
    <submittedName>
        <fullName evidence="9">Undecaprenyl-diphosphatase</fullName>
    </submittedName>
</protein>
<keyword evidence="6 7" id="KW-0472">Membrane</keyword>
<gene>
    <name evidence="9" type="ORF">SAMN02745207_02388</name>
</gene>
<evidence type="ECO:0000256" key="5">
    <source>
        <dbReference type="ARBA" id="ARBA00022989"/>
    </source>
</evidence>
<accession>A0A1M5VNJ1</accession>
<feature type="domain" description="Phosphatidic acid phosphatase type 2/haloperoxidase" evidence="8">
    <location>
        <begin position="58"/>
        <end position="168"/>
    </location>
</feature>
<dbReference type="Pfam" id="PF01569">
    <property type="entry name" value="PAP2"/>
    <property type="match status" value="1"/>
</dbReference>
<evidence type="ECO:0000256" key="3">
    <source>
        <dbReference type="ARBA" id="ARBA00022692"/>
    </source>
</evidence>
<keyword evidence="2" id="KW-1003">Cell membrane</keyword>
<sequence length="176" mass="20021">MFGIIQNTDLWILEFIQQFLNYPLMDKLMIYITTLGDKGAIWILISIFLLINKNHRKTGIMVMIALVLSTILGEGIIKHIVQRLRPFATYPSFKLIIGKQTMYSFPSGHTATAFAAAAVLSKEFKKYNILFFSIAGLIAFSRLYLFVHYPSDIIVGILLGLFSAWLTYKIFDGTIK</sequence>
<evidence type="ECO:0000313" key="9">
    <source>
        <dbReference type="EMBL" id="SHH76797.1"/>
    </source>
</evidence>
<feature type="transmembrane region" description="Helical" evidence="7">
    <location>
        <begin position="153"/>
        <end position="171"/>
    </location>
</feature>
<dbReference type="GO" id="GO:0005886">
    <property type="term" value="C:plasma membrane"/>
    <property type="evidence" value="ECO:0007669"/>
    <property type="project" value="UniProtKB-SubCell"/>
</dbReference>
<evidence type="ECO:0000256" key="7">
    <source>
        <dbReference type="SAM" id="Phobius"/>
    </source>
</evidence>
<evidence type="ECO:0000256" key="1">
    <source>
        <dbReference type="ARBA" id="ARBA00004651"/>
    </source>
</evidence>
<dbReference type="AlphaFoldDB" id="A0A1M5VNJ1"/>
<name>A0A1M5VNJ1_9CLOT</name>
<keyword evidence="3 7" id="KW-0812">Transmembrane</keyword>
<dbReference type="OrthoDB" id="9789113at2"/>
<dbReference type="InterPro" id="IPR036938">
    <property type="entry name" value="PAP2/HPO_sf"/>
</dbReference>
<dbReference type="STRING" id="1121316.SAMN02745207_02388"/>
<dbReference type="EMBL" id="FQXM01000012">
    <property type="protein sequence ID" value="SHH76797.1"/>
    <property type="molecule type" value="Genomic_DNA"/>
</dbReference>
<feature type="transmembrane region" description="Helical" evidence="7">
    <location>
        <begin position="101"/>
        <end position="120"/>
    </location>
</feature>
<dbReference type="Proteomes" id="UP000184447">
    <property type="component" value="Unassembled WGS sequence"/>
</dbReference>